<dbReference type="AlphaFoldDB" id="A0A4V3G7R3"/>
<gene>
    <name evidence="1" type="ORF">EDD63_11532</name>
</gene>
<reference evidence="1 2" key="1">
    <citation type="submission" date="2019-03" db="EMBL/GenBank/DDBJ databases">
        <title>Genomic Encyclopedia of Type Strains, Phase IV (KMG-IV): sequencing the most valuable type-strain genomes for metagenomic binning, comparative biology and taxonomic classification.</title>
        <authorList>
            <person name="Goeker M."/>
        </authorList>
    </citation>
    <scope>NUCLEOTIDE SEQUENCE [LARGE SCALE GENOMIC DNA]</scope>
    <source>
        <strain evidence="1 2">DSM 28867</strain>
    </source>
</reference>
<proteinExistence type="predicted"/>
<evidence type="ECO:0008006" key="3">
    <source>
        <dbReference type="Google" id="ProtNLM"/>
    </source>
</evidence>
<dbReference type="SUPFAM" id="SSF69304">
    <property type="entry name" value="Tricorn protease N-terminal domain"/>
    <property type="match status" value="1"/>
</dbReference>
<accession>A0A4V3G7R3</accession>
<evidence type="ECO:0000313" key="2">
    <source>
        <dbReference type="Proteomes" id="UP000294743"/>
    </source>
</evidence>
<sequence length="271" mass="31404">MIQVLDVNNDYIFYCVRSENESLINVEYILYDFDKNNSSSVRNEKVDRENFDTPGGVIHNNELYFILPVIEGGQLICYDTKSDEYSVLLKGVIHESFTILNDELYYILIDNVEMNTELNKINLKSKKSKFLASQNYNDDQQFINQLFNDGKKVYILVDSSSDYSAVYSLDEKNNTINELFKTDYMGTVSMVKDSIYWNGKATLPGRSRLQYYIYNTNTNEEIVFKGNQITANNSDVCWIEFIDEENEAPYGYGFSSEYARTLCGHQVDSKE</sequence>
<dbReference type="EMBL" id="SODD01000015">
    <property type="protein sequence ID" value="TDW20074.1"/>
    <property type="molecule type" value="Genomic_DNA"/>
</dbReference>
<name>A0A4V3G7R3_9FIRM</name>
<comment type="caution">
    <text evidence="1">The sequence shown here is derived from an EMBL/GenBank/DDBJ whole genome shotgun (WGS) entry which is preliminary data.</text>
</comment>
<protein>
    <recommendedName>
        <fullName evidence="3">DUF5050 domain-containing protein</fullName>
    </recommendedName>
</protein>
<organism evidence="1 2">
    <name type="scientific">Breznakia blatticola</name>
    <dbReference type="NCBI Taxonomy" id="1754012"/>
    <lineage>
        <taxon>Bacteria</taxon>
        <taxon>Bacillati</taxon>
        <taxon>Bacillota</taxon>
        <taxon>Erysipelotrichia</taxon>
        <taxon>Erysipelotrichales</taxon>
        <taxon>Erysipelotrichaceae</taxon>
        <taxon>Breznakia</taxon>
    </lineage>
</organism>
<evidence type="ECO:0000313" key="1">
    <source>
        <dbReference type="EMBL" id="TDW20074.1"/>
    </source>
</evidence>
<dbReference type="Proteomes" id="UP000294743">
    <property type="component" value="Unassembled WGS sequence"/>
</dbReference>
<keyword evidence="2" id="KW-1185">Reference proteome</keyword>
<dbReference type="RefSeq" id="WP_134169383.1">
    <property type="nucleotide sequence ID" value="NZ_SODD01000015.1"/>
</dbReference>